<evidence type="ECO:0000313" key="2">
    <source>
        <dbReference type="Proteomes" id="UP000824533"/>
    </source>
</evidence>
<evidence type="ECO:0000313" key="1">
    <source>
        <dbReference type="EMBL" id="KAJ0176327.1"/>
    </source>
</evidence>
<dbReference type="EMBL" id="CM034400">
    <property type="protein sequence ID" value="KAJ0176327.1"/>
    <property type="molecule type" value="Genomic_DNA"/>
</dbReference>
<comment type="caution">
    <text evidence="1">The sequence shown here is derived from an EMBL/GenBank/DDBJ whole genome shotgun (WGS) entry which is preliminary data.</text>
</comment>
<organism evidence="1 2">
    <name type="scientific">Dendrolimus kikuchii</name>
    <dbReference type="NCBI Taxonomy" id="765133"/>
    <lineage>
        <taxon>Eukaryota</taxon>
        <taxon>Metazoa</taxon>
        <taxon>Ecdysozoa</taxon>
        <taxon>Arthropoda</taxon>
        <taxon>Hexapoda</taxon>
        <taxon>Insecta</taxon>
        <taxon>Pterygota</taxon>
        <taxon>Neoptera</taxon>
        <taxon>Endopterygota</taxon>
        <taxon>Lepidoptera</taxon>
        <taxon>Glossata</taxon>
        <taxon>Ditrysia</taxon>
        <taxon>Bombycoidea</taxon>
        <taxon>Lasiocampidae</taxon>
        <taxon>Dendrolimus</taxon>
    </lineage>
</organism>
<proteinExistence type="predicted"/>
<protein>
    <submittedName>
        <fullName evidence="1">Uncharacterized protein</fullName>
    </submittedName>
</protein>
<gene>
    <name evidence="1" type="ORF">K1T71_008501</name>
</gene>
<accession>A0ACC1CXK1</accession>
<reference evidence="1 2" key="1">
    <citation type="journal article" date="2021" name="Front. Genet.">
        <title>Chromosome-Level Genome Assembly Reveals Significant Gene Expansion in the Toll and IMD Signaling Pathways of Dendrolimus kikuchii.</title>
        <authorList>
            <person name="Zhou J."/>
            <person name="Wu P."/>
            <person name="Xiong Z."/>
            <person name="Liu N."/>
            <person name="Zhao N."/>
            <person name="Ji M."/>
            <person name="Qiu Y."/>
            <person name="Yang B."/>
        </authorList>
    </citation>
    <scope>NUCLEOTIDE SEQUENCE [LARGE SCALE GENOMIC DNA]</scope>
    <source>
        <strain evidence="1">Ann1</strain>
    </source>
</reference>
<sequence length="1121" mass="125164">MDAFKTFAKDSPDTITDIEDLRICEKTKKLCDKTHNEDNICGNSKFTQAKNLVVEDYNIEDDWCFVSDRFKIQLKDNKTWYKVDDVQSVLDLISGKDLKSYMLVAGNTGKGPYPIIEYPDLLIDISDIAELKGYILDQNLTVRAGVTLTEAIDILETVASKEYFTYLKKIAEHIKLVAHIPVRNIGTWAGNLMIKHEHHEFPSDIYLLLETVGAQVTIQGSNGARTVPMQTFLSTDMSGKMLVNVMLPPMSSDYQLGTFKIMPRSQSATAMVNAGYLMKLDSDNKVLEARIVYGNLSPKFNRASETENYLVGKELFTNETLQETLKVLDKELVVDEMLPNPSAAYRKQLAIHLLYKYVLTICPTSIINSRFLSGNARLYETRPVSKAVQVYDTNPLLWPLTQPIPKVEALIQCSGEAKYTEDLPSLPHEVFGALVLTTTGSGVIEKIDATEALNYPGVIAFYTADDIPGNNSFTPNNIELYLSYEEIFCSGKVYYYNQPLGVIVGETQEIANKAAHMVHVSYTTGQKLVTDIREAIKDPKRNKLYKSVPATLPGVDIKKVIKGEFYRNSQYHFPMETIVCVSFPTEEGLKVQAATQWITGVQMMISKALKIDANRIDVHVRRIGGGYGFKISRSTQSIIACCLVSHKLNRPCRVIQSVTTNMRAIGKRLPGVAQYEVGVNDAGEIQYCNLNQYSDNGYISDEDFFSFYIDLVNNCYKKEPWSYSLINTITDTPSNTWCRAPGTLEAVATAEMIMERISRECSLDPIDVRLKNLDKDKYSDLVEIADTLKLNSDYDKRKAEIDTYNASNRWTKRGLSISFLRWGPISLGIFVVNMSVNLDGTVCISHGGVEMGQGINTKVVQVVAYLLKIPLEKIQIKESSSIFTPNCYVSGGSVTSEGVCIAAHKCCDQLLLLLEPVKTLIGSQVWEEIIPKAIEMNIDLQVHENYNALVDFKTYDIFGAIAVEVEVDILTGESLMKRVDLIEDVGQSVSPKIDIGQVEGAFIMGAGYWTIEDIVHDPQTGKILTDRPFNYHVPLARDVPEDFRVYFRKQSHGPDRNFGSKAVGEPPICMSIAVPFALTDAIASARLDAGISTTQWIQIDKGDAESLCLSSATKLEDLILY</sequence>
<dbReference type="Proteomes" id="UP000824533">
    <property type="component" value="Linkage Group LG14"/>
</dbReference>
<name>A0ACC1CXK1_9NEOP</name>
<keyword evidence="2" id="KW-1185">Reference proteome</keyword>